<reference evidence="6 7" key="1">
    <citation type="journal article" date="2024" name="bioRxiv">
        <title>Comparative genomics of Cryptococcus and Kwoniella reveals pathogenesis evolution and contrasting karyotype dynamics via intercentromeric recombination or chromosome fusion.</title>
        <authorList>
            <person name="Coelho M.A."/>
            <person name="David-Palma M."/>
            <person name="Shea T."/>
            <person name="Bowers K."/>
            <person name="McGinley-Smith S."/>
            <person name="Mohammad A.W."/>
            <person name="Gnirke A."/>
            <person name="Yurkov A.M."/>
            <person name="Nowrousian M."/>
            <person name="Sun S."/>
            <person name="Cuomo C.A."/>
            <person name="Heitman J."/>
        </authorList>
    </citation>
    <scope>NUCLEOTIDE SEQUENCE [LARGE SCALE GENOMIC DNA]</scope>
    <source>
        <strain evidence="6 7">CBS 13917</strain>
    </source>
</reference>
<feature type="domain" description="ABC1 atypical kinase-like" evidence="4">
    <location>
        <begin position="728"/>
        <end position="778"/>
    </location>
</feature>
<evidence type="ECO:0000259" key="4">
    <source>
        <dbReference type="Pfam" id="PF03109"/>
    </source>
</evidence>
<evidence type="ECO:0000313" key="6">
    <source>
        <dbReference type="EMBL" id="KAK8844680.1"/>
    </source>
</evidence>
<dbReference type="KEGG" id="kne:92183787"/>
<dbReference type="InterPro" id="IPR004147">
    <property type="entry name" value="ABC1_dom"/>
</dbReference>
<keyword evidence="3" id="KW-0812">Transmembrane</keyword>
<feature type="region of interest" description="Disordered" evidence="2">
    <location>
        <begin position="77"/>
        <end position="100"/>
    </location>
</feature>
<evidence type="ECO:0000313" key="7">
    <source>
        <dbReference type="Proteomes" id="UP001388673"/>
    </source>
</evidence>
<dbReference type="EMBL" id="JBCAWK010000013">
    <property type="protein sequence ID" value="KAK8844680.1"/>
    <property type="molecule type" value="Genomic_DNA"/>
</dbReference>
<comment type="similarity">
    <text evidence="1">Belongs to the protein kinase superfamily. ADCK protein kinase family.</text>
</comment>
<dbReference type="AlphaFoldDB" id="A0AAW0YHQ1"/>
<dbReference type="RefSeq" id="XP_066799904.1">
    <property type="nucleotide sequence ID" value="XM_066949610.1"/>
</dbReference>
<feature type="region of interest" description="Disordered" evidence="2">
    <location>
        <begin position="21"/>
        <end position="59"/>
    </location>
</feature>
<dbReference type="InterPro" id="IPR018961">
    <property type="entry name" value="DnaJ_homolog_subfam-C_membr-28"/>
</dbReference>
<dbReference type="InterPro" id="IPR044095">
    <property type="entry name" value="ADCK2_dom"/>
</dbReference>
<feature type="region of interest" description="Disordered" evidence="2">
    <location>
        <begin position="536"/>
        <end position="561"/>
    </location>
</feature>
<evidence type="ECO:0000256" key="3">
    <source>
        <dbReference type="SAM" id="Phobius"/>
    </source>
</evidence>
<feature type="compositionally biased region" description="Polar residues" evidence="2">
    <location>
        <begin position="21"/>
        <end position="35"/>
    </location>
</feature>
<dbReference type="PANTHER" id="PTHR45890:SF1">
    <property type="entry name" value="AARF DOMAIN CONTAINING KINASE 2"/>
    <property type="match status" value="1"/>
</dbReference>
<organism evidence="6 7">
    <name type="scientific">Kwoniella newhampshirensis</name>
    <dbReference type="NCBI Taxonomy" id="1651941"/>
    <lineage>
        <taxon>Eukaryota</taxon>
        <taxon>Fungi</taxon>
        <taxon>Dikarya</taxon>
        <taxon>Basidiomycota</taxon>
        <taxon>Agaricomycotina</taxon>
        <taxon>Tremellomycetes</taxon>
        <taxon>Tremellales</taxon>
        <taxon>Cryptococcaceae</taxon>
        <taxon>Kwoniella</taxon>
    </lineage>
</organism>
<dbReference type="Pfam" id="PF09350">
    <property type="entry name" value="DJC28_CD"/>
    <property type="match status" value="1"/>
</dbReference>
<name>A0AAW0YHQ1_9TREE</name>
<gene>
    <name evidence="6" type="ORF">IAR55_006529</name>
</gene>
<dbReference type="Proteomes" id="UP001388673">
    <property type="component" value="Unassembled WGS sequence"/>
</dbReference>
<feature type="domain" description="ABC1 atypical kinase-like" evidence="4">
    <location>
        <begin position="804"/>
        <end position="961"/>
    </location>
</feature>
<dbReference type="Pfam" id="PF03109">
    <property type="entry name" value="ABC1"/>
    <property type="match status" value="2"/>
</dbReference>
<dbReference type="InterPro" id="IPR052402">
    <property type="entry name" value="ADCK_kinase"/>
</dbReference>
<accession>A0AAW0YHQ1</accession>
<evidence type="ECO:0000259" key="5">
    <source>
        <dbReference type="Pfam" id="PF09350"/>
    </source>
</evidence>
<dbReference type="CDD" id="cd13971">
    <property type="entry name" value="ADCK2-like"/>
    <property type="match status" value="1"/>
</dbReference>
<evidence type="ECO:0000256" key="2">
    <source>
        <dbReference type="SAM" id="MobiDB-lite"/>
    </source>
</evidence>
<proteinExistence type="inferred from homology"/>
<keyword evidence="3" id="KW-0472">Membrane</keyword>
<keyword evidence="3" id="KW-1133">Transmembrane helix</keyword>
<dbReference type="PANTHER" id="PTHR45890">
    <property type="entry name" value="AARF DOMAIN CONTAINING KINASE 2 (PREDICTED)"/>
    <property type="match status" value="1"/>
</dbReference>
<evidence type="ECO:0000256" key="1">
    <source>
        <dbReference type="ARBA" id="ARBA00009670"/>
    </source>
</evidence>
<feature type="transmembrane region" description="Helical" evidence="3">
    <location>
        <begin position="567"/>
        <end position="584"/>
    </location>
</feature>
<keyword evidence="7" id="KW-1185">Reference proteome</keyword>
<evidence type="ECO:0008006" key="8">
    <source>
        <dbReference type="Google" id="ProtNLM"/>
    </source>
</evidence>
<comment type="caution">
    <text evidence="6">The sequence shown here is derived from an EMBL/GenBank/DDBJ whole genome shotgun (WGS) entry which is preliminary data.</text>
</comment>
<feature type="transmembrane region" description="Helical" evidence="3">
    <location>
        <begin position="644"/>
        <end position="664"/>
    </location>
</feature>
<dbReference type="GO" id="GO:0005739">
    <property type="term" value="C:mitochondrion"/>
    <property type="evidence" value="ECO:0007669"/>
    <property type="project" value="TreeGrafter"/>
</dbReference>
<dbReference type="InterPro" id="IPR011009">
    <property type="entry name" value="Kinase-like_dom_sf"/>
</dbReference>
<protein>
    <recommendedName>
        <fullName evidence="8">Atypical/ABC1/ABC1-C protein kinase</fullName>
    </recommendedName>
</protein>
<dbReference type="GeneID" id="92183787"/>
<feature type="compositionally biased region" description="Low complexity" evidence="2">
    <location>
        <begin position="43"/>
        <end position="52"/>
    </location>
</feature>
<feature type="domain" description="DnaJ homologue subfamily C member 28 conserved" evidence="5">
    <location>
        <begin position="315"/>
        <end position="385"/>
    </location>
</feature>
<dbReference type="SUPFAM" id="SSF56112">
    <property type="entry name" value="Protein kinase-like (PK-like)"/>
    <property type="match status" value="1"/>
</dbReference>
<sequence>MLPVHRRVSSFAGRKLFAVRLQSSSGTPHPSTSKSKPTDRAASSSNSTLNTTPGAQEAQTSLTGSAKLFADAIAEETLPPPSSSSREHLRLTQGPVWTGDESTHDAVLRMLTDVSKPLRNDGGIKHNAADEKIKGWMKGLNLEPRLGSNTLVTDPEEGGDVADKVSMESTNPHRTNIPPHLHRPWHSTYTGSKPIDASDHTPSVKYGTFIKKSADGDSLTNLLELQLPPGADAKTRARVKAARKSGKTVRRLDSAREGALDYKLGLGLEGGHLVEVGSEGEAGDKTFKGNRQIKGSSVLGAGKGNASGMRAWTGLVEDRIQRAREAGFFKITNGKGMPIPRDPEARNPHIDTGELLMNRIVKRQGALPPWIELQNSLDATLIAFRLTLLTTYTNYLVRNVISTNALSPLPPLHSIPSQDDAWEARELKFHQENIKQINDLVRRMNAQAPSPARRNLLTLENELNKIRGDVLRNEVWNEVRRRAEENAKMSQGRSSSSNLQPFLFDNEGWTALKSATRRSFGTIAAPVSAIIGKGRGAGTVESSQQASGGEGGSRSQYAKSDTHDRRSFRLVIMAGVGVGAIVYFRRRPVQNDSAIDFIPLRPPTKTHPSAPSHLVATSPAEQPLTFVRVIQLYIFEPIATLIRFFHLAFLFGPVILTTPMLLVGKPERRRKVGKPVTEEQENWGAVWWYGFLVKQMERAGPSFIKLGQWAASRADLFPAELCSKMSKLHSNGKPHSMAHTKKVMERAFGVNFDSIFEEFDQEPIGCGAIAQVYRAKLRPEVLAGATRAGADEPVRYGHAEPHTASVAIKVIHPRIRQTIRRDIAIMSIFANCLNALPGMEWLSIPEEVAVFGDIMNSQLDLRVEASNLRTFETNFSKRGRTVTFPQPMGLGKNKQGEEREERQDVLIEEFEDALPLKYFLTNGGGPYDTKIATIGLDAFLEMLLLDNWTHGDLHPGNIMVRFYKPSTTDYLGPLLNKFSRKSHTPPSNISPSSTVSTADMVSSLSTLAHDQEAWIARLEQLDSEGYQPQLIFIDAGLVTSLDDTNRRNFLDLFSAVATFDGYKAGKLMVERCRLPDHVIDEETFALKMQHIVLSVKSKTFSLAKIKISDILTDVLNAVRTHHVKLEGDFVNTVLSILLLEGIGRQLDPEMDLFQSALPILRQLGRQMGTREAYSATPKGSLLAMIKLWVWVEARSVAGEVSAIDQWIKYDRLTPSI</sequence>